<feature type="domain" description="HTH cro/C1-type" evidence="2">
    <location>
        <begin position="47"/>
        <end position="82"/>
    </location>
</feature>
<keyword evidence="4" id="KW-1185">Reference proteome</keyword>
<comment type="caution">
    <text evidence="3">The sequence shown here is derived from an EMBL/GenBank/DDBJ whole genome shotgun (WGS) entry which is preliminary data.</text>
</comment>
<dbReference type="SUPFAM" id="SSF47413">
    <property type="entry name" value="lambda repressor-like DNA-binding domains"/>
    <property type="match status" value="1"/>
</dbReference>
<dbReference type="AlphaFoldDB" id="A0A4Q7KVY5"/>
<dbReference type="InterPro" id="IPR001387">
    <property type="entry name" value="Cro/C1-type_HTH"/>
</dbReference>
<dbReference type="Proteomes" id="UP000294257">
    <property type="component" value="Unassembled WGS sequence"/>
</dbReference>
<evidence type="ECO:0000256" key="1">
    <source>
        <dbReference type="SAM" id="Coils"/>
    </source>
</evidence>
<evidence type="ECO:0000313" key="3">
    <source>
        <dbReference type="EMBL" id="RZS40736.1"/>
    </source>
</evidence>
<reference evidence="3 4" key="1">
    <citation type="submission" date="2019-02" db="EMBL/GenBank/DDBJ databases">
        <title>Genomic Encyclopedia of Type Strains, Phase IV (KMG-IV): sequencing the most valuable type-strain genomes for metagenomic binning, comparative biology and taxonomic classification.</title>
        <authorList>
            <person name="Goeker M."/>
        </authorList>
    </citation>
    <scope>NUCLEOTIDE SEQUENCE [LARGE SCALE GENOMIC DNA]</scope>
    <source>
        <strain evidence="3 4">DSM 101727</strain>
    </source>
</reference>
<proteinExistence type="predicted"/>
<dbReference type="InterPro" id="IPR010982">
    <property type="entry name" value="Lambda_DNA-bd_dom_sf"/>
</dbReference>
<keyword evidence="1" id="KW-0175">Coiled coil</keyword>
<dbReference type="EMBL" id="SGWQ01000003">
    <property type="protein sequence ID" value="RZS40736.1"/>
    <property type="molecule type" value="Genomic_DNA"/>
</dbReference>
<dbReference type="Gene3D" id="1.10.260.40">
    <property type="entry name" value="lambda repressor-like DNA-binding domains"/>
    <property type="match status" value="1"/>
</dbReference>
<sequence>MDDHVPGPARSLADKLDHLFRTTARPDGEEYSYEQVAAAITATGVTISQSYVWALRKAKKDNPTFRHLQALAGFFGVPVSYFFDDEVTDRVDEQLAELQAERERLKRIAGSSEAQLMALRAGELSPDGRRQVMELLEVVHRLERAERGDGPNE</sequence>
<dbReference type="GO" id="GO:0003677">
    <property type="term" value="F:DNA binding"/>
    <property type="evidence" value="ECO:0007669"/>
    <property type="project" value="InterPro"/>
</dbReference>
<dbReference type="RefSeq" id="WP_130343752.1">
    <property type="nucleotide sequence ID" value="NZ_SGWQ01000003.1"/>
</dbReference>
<name>A0A4Q7KVY5_9PSEU</name>
<evidence type="ECO:0000259" key="2">
    <source>
        <dbReference type="PROSITE" id="PS50943"/>
    </source>
</evidence>
<evidence type="ECO:0000313" key="4">
    <source>
        <dbReference type="Proteomes" id="UP000294257"/>
    </source>
</evidence>
<dbReference type="PROSITE" id="PS50943">
    <property type="entry name" value="HTH_CROC1"/>
    <property type="match status" value="1"/>
</dbReference>
<gene>
    <name evidence="3" type="ORF">EV193_10348</name>
</gene>
<feature type="coiled-coil region" evidence="1">
    <location>
        <begin position="88"/>
        <end position="115"/>
    </location>
</feature>
<accession>A0A4Q7KVY5</accession>
<organism evidence="3 4">
    <name type="scientific">Herbihabitans rhizosphaerae</name>
    <dbReference type="NCBI Taxonomy" id="1872711"/>
    <lineage>
        <taxon>Bacteria</taxon>
        <taxon>Bacillati</taxon>
        <taxon>Actinomycetota</taxon>
        <taxon>Actinomycetes</taxon>
        <taxon>Pseudonocardiales</taxon>
        <taxon>Pseudonocardiaceae</taxon>
        <taxon>Herbihabitans</taxon>
    </lineage>
</organism>
<dbReference type="OrthoDB" id="2679623at2"/>
<protein>
    <submittedName>
        <fullName evidence="3">Transcriptional regulator with XRE-family HTH domain</fullName>
    </submittedName>
</protein>